<comment type="caution">
    <text evidence="2">The sequence shown here is derived from an EMBL/GenBank/DDBJ whole genome shotgun (WGS) entry which is preliminary data.</text>
</comment>
<organism evidence="2 4">
    <name type="scientific">Amycolatopsis regifaucium</name>
    <dbReference type="NCBI Taxonomy" id="546365"/>
    <lineage>
        <taxon>Bacteria</taxon>
        <taxon>Bacillati</taxon>
        <taxon>Actinomycetota</taxon>
        <taxon>Actinomycetes</taxon>
        <taxon>Pseudonocardiales</taxon>
        <taxon>Pseudonocardiaceae</taxon>
        <taxon>Amycolatopsis</taxon>
    </lineage>
</organism>
<keyword evidence="1" id="KW-0472">Membrane</keyword>
<dbReference type="EMBL" id="LOBU02000028">
    <property type="protein sequence ID" value="OKA03763.1"/>
    <property type="molecule type" value="Genomic_DNA"/>
</dbReference>
<feature type="transmembrane region" description="Helical" evidence="1">
    <location>
        <begin position="6"/>
        <end position="25"/>
    </location>
</feature>
<evidence type="ECO:0000313" key="5">
    <source>
        <dbReference type="Proteomes" id="UP000186883"/>
    </source>
</evidence>
<keyword evidence="1" id="KW-1133">Transmembrane helix</keyword>
<accession>A0A154MEA1</accession>
<feature type="transmembrane region" description="Helical" evidence="1">
    <location>
        <begin position="187"/>
        <end position="206"/>
    </location>
</feature>
<evidence type="ECO:0000313" key="2">
    <source>
        <dbReference type="EMBL" id="KZB82835.1"/>
    </source>
</evidence>
<dbReference type="OrthoDB" id="6711110at2"/>
<reference evidence="2 4" key="1">
    <citation type="submission" date="2015-12" db="EMBL/GenBank/DDBJ databases">
        <title>Amycolatopsis regifaucium genome sequencing and assembly.</title>
        <authorList>
            <person name="Mayilraj S."/>
        </authorList>
    </citation>
    <scope>NUCLEOTIDE SEQUENCE [LARGE SCALE GENOMIC DNA]</scope>
    <source>
        <strain evidence="2 4">GY080</strain>
    </source>
</reference>
<evidence type="ECO:0000256" key="1">
    <source>
        <dbReference type="SAM" id="Phobius"/>
    </source>
</evidence>
<feature type="transmembrane region" description="Helical" evidence="1">
    <location>
        <begin position="156"/>
        <end position="175"/>
    </location>
</feature>
<gene>
    <name evidence="3" type="ORF">ATP06_0234575</name>
    <name evidence="2" type="ORF">AVL48_37390</name>
</gene>
<evidence type="ECO:0000313" key="4">
    <source>
        <dbReference type="Proteomes" id="UP000076321"/>
    </source>
</evidence>
<sequence>MRDVLFAAADIWMIAVGLICGVKFIRDHHNYLIGLEWIIMGVSGINFLIYGVTKAGPDSPAHHIAFFLDAFSRSIGFTLILVLGLLVLTHRYKPTTRVEVGAFALAAILGFLLSEFAEEIGTPGKVFFLITALATCGFLCFFAWRLAKVGERAHAAWVAGATALNVAVASIYDFWRIPGDDADHTRFYIFALFTWGLAMLVIYRAYAAFVAHNKRVDARLNPITTAPTPRIETA</sequence>
<dbReference type="RefSeq" id="WP_061989657.1">
    <property type="nucleotide sequence ID" value="NZ_FOPQ01000026.1"/>
</dbReference>
<dbReference type="Proteomes" id="UP000186883">
    <property type="component" value="Unassembled WGS sequence"/>
</dbReference>
<keyword evidence="5" id="KW-1185">Reference proteome</keyword>
<dbReference type="EMBL" id="LQCI01000029">
    <property type="protein sequence ID" value="KZB82835.1"/>
    <property type="molecule type" value="Genomic_DNA"/>
</dbReference>
<dbReference type="Proteomes" id="UP000076321">
    <property type="component" value="Unassembled WGS sequence"/>
</dbReference>
<feature type="transmembrane region" description="Helical" evidence="1">
    <location>
        <begin position="64"/>
        <end position="88"/>
    </location>
</feature>
<dbReference type="AlphaFoldDB" id="A0A154MEA1"/>
<evidence type="ECO:0000313" key="3">
    <source>
        <dbReference type="EMBL" id="OKA03763.1"/>
    </source>
</evidence>
<feature type="transmembrane region" description="Helical" evidence="1">
    <location>
        <begin position="123"/>
        <end position="144"/>
    </location>
</feature>
<feature type="transmembrane region" description="Helical" evidence="1">
    <location>
        <begin position="100"/>
        <end position="117"/>
    </location>
</feature>
<keyword evidence="1" id="KW-0812">Transmembrane</keyword>
<feature type="transmembrane region" description="Helical" evidence="1">
    <location>
        <begin position="32"/>
        <end position="52"/>
    </location>
</feature>
<reference evidence="3 5" key="2">
    <citation type="submission" date="2016-11" db="EMBL/GenBank/DDBJ databases">
        <title>Genome sequencing of Amycolatopsis regifaucium.</title>
        <authorList>
            <person name="Mayilraj S."/>
            <person name="Kaur N."/>
        </authorList>
    </citation>
    <scope>NUCLEOTIDE SEQUENCE [LARGE SCALE GENOMIC DNA]</scope>
    <source>
        <strain evidence="3 5">GY080</strain>
    </source>
</reference>
<proteinExistence type="predicted"/>
<protein>
    <submittedName>
        <fullName evidence="2">Transporter</fullName>
    </submittedName>
</protein>
<name>A0A154MEA1_9PSEU</name>